<gene>
    <name evidence="1" type="ORF">RRG08_039907</name>
</gene>
<name>A0AAE0ZWR5_9GAST</name>
<dbReference type="AlphaFoldDB" id="A0AAE0ZWR5"/>
<evidence type="ECO:0000313" key="1">
    <source>
        <dbReference type="EMBL" id="KAK3776321.1"/>
    </source>
</evidence>
<reference evidence="1" key="1">
    <citation type="journal article" date="2023" name="G3 (Bethesda)">
        <title>A reference genome for the long-term kleptoplast-retaining sea slug Elysia crispata morphotype clarki.</title>
        <authorList>
            <person name="Eastman K.E."/>
            <person name="Pendleton A.L."/>
            <person name="Shaikh M.A."/>
            <person name="Suttiyut T."/>
            <person name="Ogas R."/>
            <person name="Tomko P."/>
            <person name="Gavelis G."/>
            <person name="Widhalm J.R."/>
            <person name="Wisecaver J.H."/>
        </authorList>
    </citation>
    <scope>NUCLEOTIDE SEQUENCE</scope>
    <source>
        <strain evidence="1">ECLA1</strain>
    </source>
</reference>
<accession>A0AAE0ZWR5</accession>
<comment type="caution">
    <text evidence="1">The sequence shown here is derived from an EMBL/GenBank/DDBJ whole genome shotgun (WGS) entry which is preliminary data.</text>
</comment>
<evidence type="ECO:0000313" key="2">
    <source>
        <dbReference type="Proteomes" id="UP001283361"/>
    </source>
</evidence>
<organism evidence="1 2">
    <name type="scientific">Elysia crispata</name>
    <name type="common">lettuce slug</name>
    <dbReference type="NCBI Taxonomy" id="231223"/>
    <lineage>
        <taxon>Eukaryota</taxon>
        <taxon>Metazoa</taxon>
        <taxon>Spiralia</taxon>
        <taxon>Lophotrochozoa</taxon>
        <taxon>Mollusca</taxon>
        <taxon>Gastropoda</taxon>
        <taxon>Heterobranchia</taxon>
        <taxon>Euthyneura</taxon>
        <taxon>Panpulmonata</taxon>
        <taxon>Sacoglossa</taxon>
        <taxon>Placobranchoidea</taxon>
        <taxon>Plakobranchidae</taxon>
        <taxon>Elysia</taxon>
    </lineage>
</organism>
<sequence length="123" mass="13809">MQEVDSGKTIRQAAKDHGLCHVSLHRRLKKREQGEAPCMGYSKHAQVFSQHQEQELARYVTWSAELRYGLTPVEVRQLAYQCGKSSLSGCPLHGARTGKLEKTGFLVLESATSSHFEKLRIPS</sequence>
<dbReference type="EMBL" id="JAWDGP010003233">
    <property type="protein sequence ID" value="KAK3776321.1"/>
    <property type="molecule type" value="Genomic_DNA"/>
</dbReference>
<keyword evidence="2" id="KW-1185">Reference proteome</keyword>
<dbReference type="Proteomes" id="UP001283361">
    <property type="component" value="Unassembled WGS sequence"/>
</dbReference>
<protein>
    <recommendedName>
        <fullName evidence="3">HTH psq-type domain-containing protein</fullName>
    </recommendedName>
</protein>
<evidence type="ECO:0008006" key="3">
    <source>
        <dbReference type="Google" id="ProtNLM"/>
    </source>
</evidence>
<proteinExistence type="predicted"/>